<dbReference type="Pfam" id="PF03992">
    <property type="entry name" value="ABM"/>
    <property type="match status" value="1"/>
</dbReference>
<evidence type="ECO:0000313" key="3">
    <source>
        <dbReference type="Proteomes" id="UP000527143"/>
    </source>
</evidence>
<dbReference type="InterPro" id="IPR050744">
    <property type="entry name" value="AI-2_Isomerase_LsrG"/>
</dbReference>
<name>A0A840YRZ4_9SPHN</name>
<dbReference type="SUPFAM" id="SSF54909">
    <property type="entry name" value="Dimeric alpha+beta barrel"/>
    <property type="match status" value="1"/>
</dbReference>
<dbReference type="Proteomes" id="UP000527143">
    <property type="component" value="Unassembled WGS sequence"/>
</dbReference>
<protein>
    <submittedName>
        <fullName evidence="2">Quinol monooxygenase YgiN</fullName>
    </submittedName>
</protein>
<organism evidence="2 3">
    <name type="scientific">Sphingomonas xinjiangensis</name>
    <dbReference type="NCBI Taxonomy" id="643568"/>
    <lineage>
        <taxon>Bacteria</taxon>
        <taxon>Pseudomonadati</taxon>
        <taxon>Pseudomonadota</taxon>
        <taxon>Alphaproteobacteria</taxon>
        <taxon>Sphingomonadales</taxon>
        <taxon>Sphingomonadaceae</taxon>
        <taxon>Sphingomonas</taxon>
    </lineage>
</organism>
<dbReference type="GO" id="GO:0004497">
    <property type="term" value="F:monooxygenase activity"/>
    <property type="evidence" value="ECO:0007669"/>
    <property type="project" value="UniProtKB-KW"/>
</dbReference>
<accession>A0A840YRZ4</accession>
<keyword evidence="2" id="KW-0503">Monooxygenase</keyword>
<dbReference type="PROSITE" id="PS51725">
    <property type="entry name" value="ABM"/>
    <property type="match status" value="1"/>
</dbReference>
<keyword evidence="2" id="KW-0560">Oxidoreductase</keyword>
<sequence>MIDAVVHVVARLVPLPGKAADLAAAVGAIIPEVRREPGCLTYAAHESRDEPGVIVMIESWADQAALDAHMQAPAFTSLAARFNTLLAGPPAVERLRRID</sequence>
<evidence type="ECO:0000313" key="2">
    <source>
        <dbReference type="EMBL" id="MBB5712447.1"/>
    </source>
</evidence>
<dbReference type="InterPro" id="IPR007138">
    <property type="entry name" value="ABM_dom"/>
</dbReference>
<dbReference type="InterPro" id="IPR011008">
    <property type="entry name" value="Dimeric_a/b-barrel"/>
</dbReference>
<evidence type="ECO:0000259" key="1">
    <source>
        <dbReference type="PROSITE" id="PS51725"/>
    </source>
</evidence>
<dbReference type="RefSeq" id="WP_221239555.1">
    <property type="nucleotide sequence ID" value="NZ_JACIJF010000017.1"/>
</dbReference>
<dbReference type="AlphaFoldDB" id="A0A840YRZ4"/>
<keyword evidence="3" id="KW-1185">Reference proteome</keyword>
<dbReference type="Gene3D" id="3.30.70.100">
    <property type="match status" value="1"/>
</dbReference>
<dbReference type="PANTHER" id="PTHR33336">
    <property type="entry name" value="QUINOL MONOOXYGENASE YGIN-RELATED"/>
    <property type="match status" value="1"/>
</dbReference>
<dbReference type="EMBL" id="JACIJF010000017">
    <property type="protein sequence ID" value="MBB5712447.1"/>
    <property type="molecule type" value="Genomic_DNA"/>
</dbReference>
<reference evidence="2 3" key="1">
    <citation type="submission" date="2020-08" db="EMBL/GenBank/DDBJ databases">
        <title>Genomic Encyclopedia of Type Strains, Phase IV (KMG-IV): sequencing the most valuable type-strain genomes for metagenomic binning, comparative biology and taxonomic classification.</title>
        <authorList>
            <person name="Goeker M."/>
        </authorList>
    </citation>
    <scope>NUCLEOTIDE SEQUENCE [LARGE SCALE GENOMIC DNA]</scope>
    <source>
        <strain evidence="2 3">DSM 26736</strain>
    </source>
</reference>
<gene>
    <name evidence="2" type="ORF">FHT02_003706</name>
</gene>
<proteinExistence type="predicted"/>
<feature type="domain" description="ABM" evidence="1">
    <location>
        <begin position="6"/>
        <end position="94"/>
    </location>
</feature>
<dbReference type="PANTHER" id="PTHR33336:SF3">
    <property type="entry name" value="ABM DOMAIN-CONTAINING PROTEIN"/>
    <property type="match status" value="1"/>
</dbReference>
<comment type="caution">
    <text evidence="2">The sequence shown here is derived from an EMBL/GenBank/DDBJ whole genome shotgun (WGS) entry which is preliminary data.</text>
</comment>